<sequence length="236" mass="26325">MLASAMWALVQIIEKVTTCTSISLILYPGDTQSLPHNDPRGLHLERLPKMARPRFTTIQALLAPISDGQVPPLIRLMQAAAVLLATSGAGMSAALSLHTIPRILQARTGLDVAKQWNRMHSATQSYLRICMIWAPSIIHLALGFKNPKRARLYYLLASATLSLIPWSYTRMSPIQWKLERREKMYKSARDESPLVEYTPWGPEDAYSLVELWGSRNLYPSTVSLLAGCASLYAAFS</sequence>
<keyword evidence="2" id="KW-1185">Reference proteome</keyword>
<evidence type="ECO:0008006" key="3">
    <source>
        <dbReference type="Google" id="ProtNLM"/>
    </source>
</evidence>
<evidence type="ECO:0000313" key="2">
    <source>
        <dbReference type="Proteomes" id="UP000070501"/>
    </source>
</evidence>
<evidence type="ECO:0000313" key="1">
    <source>
        <dbReference type="EMBL" id="KXJ93307.1"/>
    </source>
</evidence>
<organism evidence="1 2">
    <name type="scientific">Microdochium bolleyi</name>
    <dbReference type="NCBI Taxonomy" id="196109"/>
    <lineage>
        <taxon>Eukaryota</taxon>
        <taxon>Fungi</taxon>
        <taxon>Dikarya</taxon>
        <taxon>Ascomycota</taxon>
        <taxon>Pezizomycotina</taxon>
        <taxon>Sordariomycetes</taxon>
        <taxon>Xylariomycetidae</taxon>
        <taxon>Xylariales</taxon>
        <taxon>Microdochiaceae</taxon>
        <taxon>Microdochium</taxon>
    </lineage>
</organism>
<name>A0A136J819_9PEZI</name>
<proteinExistence type="predicted"/>
<dbReference type="AlphaFoldDB" id="A0A136J819"/>
<accession>A0A136J819</accession>
<gene>
    <name evidence="1" type="ORF">Micbo1qcDRAFT_161298</name>
</gene>
<dbReference type="Proteomes" id="UP000070501">
    <property type="component" value="Unassembled WGS sequence"/>
</dbReference>
<dbReference type="InParanoid" id="A0A136J819"/>
<dbReference type="EMBL" id="KQ964248">
    <property type="protein sequence ID" value="KXJ93307.1"/>
    <property type="molecule type" value="Genomic_DNA"/>
</dbReference>
<protein>
    <recommendedName>
        <fullName evidence="3">DUF1772-domain-containing protein</fullName>
    </recommendedName>
</protein>
<reference evidence="2" key="1">
    <citation type="submission" date="2016-02" db="EMBL/GenBank/DDBJ databases">
        <title>Draft genome sequence of Microdochium bolleyi, a fungal endophyte of beachgrass.</title>
        <authorList>
            <consortium name="DOE Joint Genome Institute"/>
            <person name="David A.S."/>
            <person name="May G."/>
            <person name="Haridas S."/>
            <person name="Lim J."/>
            <person name="Wang M."/>
            <person name="Labutti K."/>
            <person name="Lipzen A."/>
            <person name="Barry K."/>
            <person name="Grigoriev I.V."/>
        </authorList>
    </citation>
    <scope>NUCLEOTIDE SEQUENCE [LARGE SCALE GENOMIC DNA]</scope>
    <source>
        <strain evidence="2">J235TASD1</strain>
    </source>
</reference>
<dbReference type="OrthoDB" id="5954308at2759"/>